<gene>
    <name evidence="1" type="ORF">BJ138DRAFT_1191799</name>
</gene>
<reference evidence="1" key="1">
    <citation type="journal article" date="2021" name="New Phytol.">
        <title>Evolutionary innovations through gain and loss of genes in the ectomycorrhizal Boletales.</title>
        <authorList>
            <person name="Wu G."/>
            <person name="Miyauchi S."/>
            <person name="Morin E."/>
            <person name="Kuo A."/>
            <person name="Drula E."/>
            <person name="Varga T."/>
            <person name="Kohler A."/>
            <person name="Feng B."/>
            <person name="Cao Y."/>
            <person name="Lipzen A."/>
            <person name="Daum C."/>
            <person name="Hundley H."/>
            <person name="Pangilinan J."/>
            <person name="Johnson J."/>
            <person name="Barry K."/>
            <person name="LaButti K."/>
            <person name="Ng V."/>
            <person name="Ahrendt S."/>
            <person name="Min B."/>
            <person name="Choi I.G."/>
            <person name="Park H."/>
            <person name="Plett J.M."/>
            <person name="Magnuson J."/>
            <person name="Spatafora J.W."/>
            <person name="Nagy L.G."/>
            <person name="Henrissat B."/>
            <person name="Grigoriev I.V."/>
            <person name="Yang Z.L."/>
            <person name="Xu J."/>
            <person name="Martin F.M."/>
        </authorList>
    </citation>
    <scope>NUCLEOTIDE SEQUENCE</scope>
    <source>
        <strain evidence="1">ATCC 28755</strain>
    </source>
</reference>
<protein>
    <submittedName>
        <fullName evidence="1">Asparagine synthase-domain-containing protein</fullName>
    </submittedName>
</protein>
<dbReference type="Proteomes" id="UP000790377">
    <property type="component" value="Unassembled WGS sequence"/>
</dbReference>
<evidence type="ECO:0000313" key="1">
    <source>
        <dbReference type="EMBL" id="KAH7915329.1"/>
    </source>
</evidence>
<sequence>MCGIFCSVQERCHNNPDFQNLAERLRIANAARGPDAQRSHRISLKTIGDDFGLDLDLFASELRLRGDAPVVQPHEQGGDVFCWNGEIFEGLEVSENENDGTKLFEAIRSLENPDAIPTLLGTIEGPYAFVFYHGASQRLYFARDPLGRRSILIHKPSESKSYFLLASVSVGEDPNYDMDELSTESIFCLDLKRLVQSNFVCSMFYIGTGQISRTVAEPTKVNSELLSNYPPPILSLDFGCLSEEVSNAVDQLIFQLDRSVMLRVRNIPIVSDQNGQARVAVLFSGGIDSTVLAFLAHRHIPVDEPIDLLNVAFENPRKINVQVNGNVAALPKRAKKQRLRGLAAGNGVLGSDQSSYMVPDRVTGLTEVEELRRLCPDRTWNFVEVNVPYEDSQAARSSVEAIMFPSCTNMDLSLAMALYFASKAEGRIRTTGVYHPYISPARVLLNGLGSDELLGGYGRHRTAFTHRSWQGLVEELQLELDHIPTRNLGRDDRIISSHGKETRHPFLSLAVVSFLGQLPVHCKLDPRLEVGIGDKTLLRLAARKVGLVEASERKKRAMQFGSHSARMEGGDAEKKGHFTIQGALSSNADR</sequence>
<name>A0ACB8AQ71_9AGAM</name>
<organism evidence="1 2">
    <name type="scientific">Hygrophoropsis aurantiaca</name>
    <dbReference type="NCBI Taxonomy" id="72124"/>
    <lineage>
        <taxon>Eukaryota</taxon>
        <taxon>Fungi</taxon>
        <taxon>Dikarya</taxon>
        <taxon>Basidiomycota</taxon>
        <taxon>Agaricomycotina</taxon>
        <taxon>Agaricomycetes</taxon>
        <taxon>Agaricomycetidae</taxon>
        <taxon>Boletales</taxon>
        <taxon>Coniophorineae</taxon>
        <taxon>Hygrophoropsidaceae</taxon>
        <taxon>Hygrophoropsis</taxon>
    </lineage>
</organism>
<proteinExistence type="predicted"/>
<evidence type="ECO:0000313" key="2">
    <source>
        <dbReference type="Proteomes" id="UP000790377"/>
    </source>
</evidence>
<accession>A0ACB8AQ71</accession>
<comment type="caution">
    <text evidence="1">The sequence shown here is derived from an EMBL/GenBank/DDBJ whole genome shotgun (WGS) entry which is preliminary data.</text>
</comment>
<keyword evidence="2" id="KW-1185">Reference proteome</keyword>
<dbReference type="EMBL" id="MU267601">
    <property type="protein sequence ID" value="KAH7915329.1"/>
    <property type="molecule type" value="Genomic_DNA"/>
</dbReference>